<evidence type="ECO:0000313" key="1">
    <source>
        <dbReference type="EMBL" id="NUN86172.1"/>
    </source>
</evidence>
<accession>A0A849XQE2</accession>
<dbReference type="EMBL" id="JABWDC010000016">
    <property type="protein sequence ID" value="NUN86172.1"/>
    <property type="molecule type" value="Genomic_DNA"/>
</dbReference>
<dbReference type="AlphaFoldDB" id="A0A849XQE2"/>
<evidence type="ECO:0000313" key="2">
    <source>
        <dbReference type="Proteomes" id="UP000554488"/>
    </source>
</evidence>
<organism evidence="1 2">
    <name type="scientific">Coprococcus comes</name>
    <dbReference type="NCBI Taxonomy" id="410072"/>
    <lineage>
        <taxon>Bacteria</taxon>
        <taxon>Bacillati</taxon>
        <taxon>Bacillota</taxon>
        <taxon>Clostridia</taxon>
        <taxon>Lachnospirales</taxon>
        <taxon>Lachnospiraceae</taxon>
        <taxon>Coprococcus</taxon>
    </lineage>
</organism>
<protein>
    <submittedName>
        <fullName evidence="1">Uncharacterized protein</fullName>
    </submittedName>
</protein>
<dbReference type="Proteomes" id="UP000554488">
    <property type="component" value="Unassembled WGS sequence"/>
</dbReference>
<name>A0A849XQE2_9FIRM</name>
<proteinExistence type="predicted"/>
<dbReference type="RefSeq" id="WP_175305545.1">
    <property type="nucleotide sequence ID" value="NZ_JABWDC010000016.1"/>
</dbReference>
<reference evidence="1 2" key="1">
    <citation type="submission" date="2020-04" db="EMBL/GenBank/DDBJ databases">
        <authorList>
            <person name="Pieper L."/>
        </authorList>
    </citation>
    <scope>NUCLEOTIDE SEQUENCE [LARGE SCALE GENOMIC DNA]</scope>
    <source>
        <strain evidence="1 2">F22</strain>
    </source>
</reference>
<reference evidence="1 2" key="2">
    <citation type="submission" date="2020-07" db="EMBL/GenBank/DDBJ databases">
        <title>Bacterial metabolism rescues the inhibition of intestinal drug absorption by food and drug additives.</title>
        <authorList>
            <person name="Zou L."/>
            <person name="Spanogiannopoulos P."/>
            <person name="Chien H.-C."/>
            <person name="Pieper L.M."/>
            <person name="Cai W."/>
            <person name="Khuri N."/>
            <person name="Pottel J."/>
            <person name="Vora B."/>
            <person name="Ni Z."/>
            <person name="Tsakalozou E."/>
            <person name="Zhang W."/>
            <person name="Shoichet B.K."/>
            <person name="Giacomini K.M."/>
            <person name="Turnbaugh P.J."/>
        </authorList>
    </citation>
    <scope>NUCLEOTIDE SEQUENCE [LARGE SCALE GENOMIC DNA]</scope>
    <source>
        <strain evidence="1 2">F22</strain>
    </source>
</reference>
<sequence length="169" mass="18827">MSAHPVIQTYRLASLHEAATARLKNPKNDRYKELYLQNREIGEKVYNAVLSGRLDLACFCGDSSKYYSVLTRSTRQDGALQVTEIDRKGPIGHRLLTGPKQLELPGCGATVAAVSDISRCTEQEILDAVGFKMQQGLNSKAMKCKVSHHRLDDERLKIDLPKEGKSPTR</sequence>
<comment type="caution">
    <text evidence="1">The sequence shown here is derived from an EMBL/GenBank/DDBJ whole genome shotgun (WGS) entry which is preliminary data.</text>
</comment>
<gene>
    <name evidence="1" type="ORF">HUU93_06045</name>
</gene>